<keyword evidence="1" id="KW-1133">Transmembrane helix</keyword>
<proteinExistence type="predicted"/>
<dbReference type="STRING" id="158190.SpiGrapes_0652"/>
<keyword evidence="1" id="KW-0812">Transmembrane</keyword>
<reference evidence="2 3" key="1">
    <citation type="submission" date="2011-11" db="EMBL/GenBank/DDBJ databases">
        <title>Complete sequence of Spirochaeta sp. grapes.</title>
        <authorList>
            <consortium name="US DOE Joint Genome Institute"/>
            <person name="Lucas S."/>
            <person name="Han J."/>
            <person name="Lapidus A."/>
            <person name="Cheng J.-F."/>
            <person name="Goodwin L."/>
            <person name="Pitluck S."/>
            <person name="Peters L."/>
            <person name="Ovchinnikova G."/>
            <person name="Munk A.C."/>
            <person name="Detter J.C."/>
            <person name="Han C."/>
            <person name="Tapia R."/>
            <person name="Land M."/>
            <person name="Hauser L."/>
            <person name="Kyrpides N."/>
            <person name="Ivanova N."/>
            <person name="Pagani I."/>
            <person name="Ritalahtilisa K."/>
            <person name="Loeffler F."/>
            <person name="Woyke T."/>
        </authorList>
    </citation>
    <scope>NUCLEOTIDE SEQUENCE [LARGE SCALE GENOMIC DNA]</scope>
    <source>
        <strain evidence="3">ATCC BAA-1885 / DSM 22778 / Grapes</strain>
    </source>
</reference>
<dbReference type="Proteomes" id="UP000005632">
    <property type="component" value="Chromosome"/>
</dbReference>
<gene>
    <name evidence="2" type="ordered locus">SpiGrapes_0652</name>
</gene>
<evidence type="ECO:0008006" key="4">
    <source>
        <dbReference type="Google" id="ProtNLM"/>
    </source>
</evidence>
<sequence length="326" mass="35875">MNQSETVFLRNSAIIVGISFFLSQMVFSNFIFTVPLLVLAPKFSKGEKALVPVGAVAFLLLASELFKSREALGNPVGRTLLLIGLFIPVVLLVSCSIWILLERERLLVRYLASTSFGVVASLILVIWFSMGSETILDVDATMLKTFQVLFGQLENSGIESSLSPAVISSKDTEWLYRMVVKLSGAVLVPFCMGLSGFASFASLGIMLKREGTFGKRISLWRVPELTLWVFLGSWTVVLLTVLLKTGYLPRALSLNIALGSSVLYAIQGIAIVVHFMRRKSPTVNLGRLLSLLFLIAILLPGLNILVVFVLPLLGVTETWIVYRKNE</sequence>
<dbReference type="AlphaFoldDB" id="G8QXY9"/>
<dbReference type="EMBL" id="CP003155">
    <property type="protein sequence ID" value="AEV28494.1"/>
    <property type="molecule type" value="Genomic_DNA"/>
</dbReference>
<evidence type="ECO:0000256" key="1">
    <source>
        <dbReference type="SAM" id="Phobius"/>
    </source>
</evidence>
<protein>
    <recommendedName>
        <fullName evidence="4">Membrane protein (DUF2232)</fullName>
    </recommendedName>
</protein>
<evidence type="ECO:0000313" key="3">
    <source>
        <dbReference type="Proteomes" id="UP000005632"/>
    </source>
</evidence>
<keyword evidence="1" id="KW-0472">Membrane</keyword>
<accession>G8QXY9</accession>
<feature type="transmembrane region" description="Helical" evidence="1">
    <location>
        <begin position="288"/>
        <end position="313"/>
    </location>
</feature>
<dbReference type="KEGG" id="sgp:SpiGrapes_0652"/>
<keyword evidence="3" id="KW-1185">Reference proteome</keyword>
<dbReference type="OrthoDB" id="369887at2"/>
<name>G8QXY9_SPHPG</name>
<feature type="transmembrane region" description="Helical" evidence="1">
    <location>
        <begin position="79"/>
        <end position="101"/>
    </location>
</feature>
<organism evidence="2 3">
    <name type="scientific">Sphaerochaeta pleomorpha (strain ATCC BAA-1885 / DSM 22778 / Grapes)</name>
    <dbReference type="NCBI Taxonomy" id="158190"/>
    <lineage>
        <taxon>Bacteria</taxon>
        <taxon>Pseudomonadati</taxon>
        <taxon>Spirochaetota</taxon>
        <taxon>Spirochaetia</taxon>
        <taxon>Spirochaetales</taxon>
        <taxon>Sphaerochaetaceae</taxon>
        <taxon>Sphaerochaeta</taxon>
    </lineage>
</organism>
<feature type="transmembrane region" description="Helical" evidence="1">
    <location>
        <begin position="255"/>
        <end position="276"/>
    </location>
</feature>
<feature type="transmembrane region" description="Helical" evidence="1">
    <location>
        <begin position="182"/>
        <end position="205"/>
    </location>
</feature>
<feature type="transmembrane region" description="Helical" evidence="1">
    <location>
        <begin position="108"/>
        <end position="130"/>
    </location>
</feature>
<feature type="transmembrane region" description="Helical" evidence="1">
    <location>
        <begin position="12"/>
        <end position="37"/>
    </location>
</feature>
<dbReference type="RefSeq" id="WP_014269343.1">
    <property type="nucleotide sequence ID" value="NC_016633.1"/>
</dbReference>
<feature type="transmembrane region" description="Helical" evidence="1">
    <location>
        <begin position="225"/>
        <end position="243"/>
    </location>
</feature>
<feature type="transmembrane region" description="Helical" evidence="1">
    <location>
        <begin position="49"/>
        <end position="67"/>
    </location>
</feature>
<evidence type="ECO:0000313" key="2">
    <source>
        <dbReference type="EMBL" id="AEV28494.1"/>
    </source>
</evidence>
<dbReference type="HOGENOM" id="CLU_863065_0_0_12"/>
<dbReference type="eggNOG" id="ENOG5034CCA">
    <property type="taxonomic scope" value="Bacteria"/>
</dbReference>